<keyword evidence="3" id="KW-0804">Transcription</keyword>
<evidence type="ECO:0000256" key="3">
    <source>
        <dbReference type="ARBA" id="ARBA00023163"/>
    </source>
</evidence>
<dbReference type="AlphaFoldDB" id="A0A1H3BGB6"/>
<dbReference type="RefSeq" id="WP_083347764.1">
    <property type="nucleotide sequence ID" value="NZ_FNNP01000005.1"/>
</dbReference>
<dbReference type="OrthoDB" id="7688673at2"/>
<dbReference type="Gene3D" id="1.10.10.10">
    <property type="entry name" value="Winged helix-like DNA-binding domain superfamily/Winged helix DNA-binding domain"/>
    <property type="match status" value="1"/>
</dbReference>
<gene>
    <name evidence="6" type="ORF">SAMN05444358_105168</name>
</gene>
<dbReference type="Proteomes" id="UP000183400">
    <property type="component" value="Unassembled WGS sequence"/>
</dbReference>
<dbReference type="PANTHER" id="PTHR30363">
    <property type="entry name" value="HTH-TYPE TRANSCRIPTIONAL REGULATOR SRLR-RELATED"/>
    <property type="match status" value="1"/>
</dbReference>
<dbReference type="PRINTS" id="PR00037">
    <property type="entry name" value="HTHLACR"/>
</dbReference>
<dbReference type="GO" id="GO:0003700">
    <property type="term" value="F:DNA-binding transcription factor activity"/>
    <property type="evidence" value="ECO:0007669"/>
    <property type="project" value="InterPro"/>
</dbReference>
<evidence type="ECO:0000259" key="5">
    <source>
        <dbReference type="SMART" id="SM00420"/>
    </source>
</evidence>
<dbReference type="SMART" id="SM01134">
    <property type="entry name" value="DeoRC"/>
    <property type="match status" value="1"/>
</dbReference>
<evidence type="ECO:0000256" key="1">
    <source>
        <dbReference type="ARBA" id="ARBA00022491"/>
    </source>
</evidence>
<evidence type="ECO:0000313" key="6">
    <source>
        <dbReference type="EMBL" id="SDX40741.1"/>
    </source>
</evidence>
<evidence type="ECO:0000256" key="4">
    <source>
        <dbReference type="SAM" id="MobiDB-lite"/>
    </source>
</evidence>
<dbReference type="EMBL" id="FNNP01000005">
    <property type="protein sequence ID" value="SDX40741.1"/>
    <property type="molecule type" value="Genomic_DNA"/>
</dbReference>
<reference evidence="7" key="1">
    <citation type="submission" date="2016-10" db="EMBL/GenBank/DDBJ databases">
        <authorList>
            <person name="Varghese N."/>
            <person name="Submissions S."/>
        </authorList>
    </citation>
    <scope>NUCLEOTIDE SEQUENCE [LARGE SCALE GENOMIC DNA]</scope>
    <source>
        <strain evidence="7">DSM 27839</strain>
    </source>
</reference>
<dbReference type="SUPFAM" id="SSF100950">
    <property type="entry name" value="NagB/RpiA/CoA transferase-like"/>
    <property type="match status" value="1"/>
</dbReference>
<name>A0A1H3BGB6_9RHOB</name>
<keyword evidence="1" id="KW-0678">Repressor</keyword>
<evidence type="ECO:0000256" key="2">
    <source>
        <dbReference type="ARBA" id="ARBA00023015"/>
    </source>
</evidence>
<dbReference type="Pfam" id="PF00455">
    <property type="entry name" value="DeoRC"/>
    <property type="match status" value="1"/>
</dbReference>
<keyword evidence="7" id="KW-1185">Reference proteome</keyword>
<feature type="region of interest" description="Disordered" evidence="4">
    <location>
        <begin position="265"/>
        <end position="304"/>
    </location>
</feature>
<dbReference type="Pfam" id="PF08220">
    <property type="entry name" value="HTH_DeoR"/>
    <property type="match status" value="1"/>
</dbReference>
<evidence type="ECO:0000313" key="7">
    <source>
        <dbReference type="Proteomes" id="UP000183400"/>
    </source>
</evidence>
<dbReference type="InterPro" id="IPR037171">
    <property type="entry name" value="NagB/RpiA_transferase-like"/>
</dbReference>
<keyword evidence="2" id="KW-0805">Transcription regulation</keyword>
<dbReference type="SUPFAM" id="SSF46785">
    <property type="entry name" value="Winged helix' DNA-binding domain"/>
    <property type="match status" value="1"/>
</dbReference>
<dbReference type="InterPro" id="IPR050313">
    <property type="entry name" value="Carb_Metab_HTH_regulators"/>
</dbReference>
<dbReference type="InterPro" id="IPR036388">
    <property type="entry name" value="WH-like_DNA-bd_sf"/>
</dbReference>
<dbReference type="SMART" id="SM00420">
    <property type="entry name" value="HTH_DEOR"/>
    <property type="match status" value="1"/>
</dbReference>
<dbReference type="InterPro" id="IPR036390">
    <property type="entry name" value="WH_DNA-bd_sf"/>
</dbReference>
<feature type="domain" description="HTH deoR-type" evidence="5">
    <location>
        <begin position="11"/>
        <end position="64"/>
    </location>
</feature>
<dbReference type="STRING" id="985054.SAMN05444358_105168"/>
<accession>A0A1H3BGB6</accession>
<dbReference type="PANTHER" id="PTHR30363:SF4">
    <property type="entry name" value="GLYCEROL-3-PHOSPHATE REGULON REPRESSOR"/>
    <property type="match status" value="1"/>
</dbReference>
<dbReference type="Gene3D" id="3.40.50.1360">
    <property type="match status" value="1"/>
</dbReference>
<organism evidence="6 7">
    <name type="scientific">Ruegeria halocynthiae</name>
    <dbReference type="NCBI Taxonomy" id="985054"/>
    <lineage>
        <taxon>Bacteria</taxon>
        <taxon>Pseudomonadati</taxon>
        <taxon>Pseudomonadota</taxon>
        <taxon>Alphaproteobacteria</taxon>
        <taxon>Rhodobacterales</taxon>
        <taxon>Roseobacteraceae</taxon>
        <taxon>Ruegeria</taxon>
    </lineage>
</organism>
<proteinExistence type="predicted"/>
<dbReference type="InterPro" id="IPR001034">
    <property type="entry name" value="DeoR_HTH"/>
</dbReference>
<sequence>MDDDSITIPHRGRELLDVLARLGGSARNTQIAQIMDVSEETVRRLVKALARANKVERVHGGTYLSRAQDTPMFSGALEHNADEKTDIAKRVCGLLEDEMVLFITVGSTMTHVAEQLRELRGLTVVSNSLSVVASLADHNGTRAILAGGEVIRSERGSFGRAAEELACQYSYDAVICGADALSLVGGVLASNPLEADLIRALRRNTYRMIVAADHTKFGAKAANVSCPFDKVTDLVTDGALPDAFVPVLKEAGVKAHIVSQCETAGSKMAAETGRERAAPRKRKKNRETTDSKAGKSGSRKRKTQ</sequence>
<dbReference type="InterPro" id="IPR014036">
    <property type="entry name" value="DeoR-like_C"/>
</dbReference>
<protein>
    <submittedName>
        <fullName evidence="6">Transcriptional regulator, DeoR family</fullName>
    </submittedName>
</protein>